<evidence type="ECO:0000256" key="1">
    <source>
        <dbReference type="SAM" id="Phobius"/>
    </source>
</evidence>
<name>A0A9Q1L024_9CARY</name>
<keyword evidence="3" id="KW-1185">Reference proteome</keyword>
<gene>
    <name evidence="2" type="ORF">Cgig2_018286</name>
</gene>
<dbReference type="PANTHER" id="PTHR36714">
    <property type="entry name" value="T23E23.1"/>
    <property type="match status" value="1"/>
</dbReference>
<evidence type="ECO:0000313" key="2">
    <source>
        <dbReference type="EMBL" id="KAJ8451652.1"/>
    </source>
</evidence>
<keyword evidence="1" id="KW-0812">Transmembrane</keyword>
<feature type="transmembrane region" description="Helical" evidence="1">
    <location>
        <begin position="720"/>
        <end position="741"/>
    </location>
</feature>
<sequence length="745" mass="83788">MASAVDQPLLQSKEEEQIELQNEREGRGIEIRAGVGQVIPNLKHHKSFEILKSAVKICTNNIKFMFFMIFSIIPLFSFMVFYEVKLQGLIDDVPSLITKRFRLHSGYAQNYHLDFGNQNFDILYNALQLLLLYLVLYPLLEMFSMIIIIKIAAKFHAGESEATLRQILLQETNLKGLFVARLWVHWLSTCMVLAVSSLLLHHYFFAKLFESSGYVIKLCLHIPLLMLYSAMAYKYLLRSIFWNMGIVISILGEETGIGALLVAEYYGKCHKKTGVQLMLVFFVFCNVLRLPGLLAGLHNISSPRVEVTAAVIGLFCLGNLVKRVASLLFFYDCKLQKLGKKVDEEVGKAVIVNASDSNLNLRQMKSPEILKSSLAVFASNIRFTLLLNLSQIPFFAFMFFYEIKLTKIKSGFGALGMSAYYGRHCKKTGFELMLVFFLYEAFLSLRDLRMLRDIRLLLHLVVPLFVHGIAVEISISFLEGVITTALCPGKSACSEALYLNNLHQNVSSLLMIAVLPFLCELSDEYGRKPLLLLTLSASIFPAAVLAIHKSRGFVYAYFVIRSLSNILSLRSIFSISLAYAADIVDDDKRVAAFSWITGVMSASHIVGSVLAQFLHSNYIFEALYIQLFVTETLRQAPSAKESPWSIFFKPIRERYRSIRYAVITVLTRPALRGVYLISFFYEFGMAGIRGVLLLPFISLALGLAYGFVKPSGKAQGFVAAVDSIAAFVSPLILTPVTYVMLEVPE</sequence>
<proteinExistence type="predicted"/>
<feature type="transmembrane region" description="Helical" evidence="1">
    <location>
        <begin position="122"/>
        <end position="140"/>
    </location>
</feature>
<dbReference type="EMBL" id="JAKOGI010000008">
    <property type="protein sequence ID" value="KAJ8451652.1"/>
    <property type="molecule type" value="Genomic_DNA"/>
</dbReference>
<keyword evidence="1" id="KW-1133">Transmembrane helix</keyword>
<feature type="transmembrane region" description="Helical" evidence="1">
    <location>
        <begin position="64"/>
        <end position="82"/>
    </location>
</feature>
<evidence type="ECO:0000313" key="3">
    <source>
        <dbReference type="Proteomes" id="UP001153076"/>
    </source>
</evidence>
<dbReference type="PANTHER" id="PTHR36714:SF1">
    <property type="entry name" value="T23E23.1"/>
    <property type="match status" value="1"/>
</dbReference>
<dbReference type="AlphaFoldDB" id="A0A9Q1L024"/>
<feature type="transmembrane region" description="Helical" evidence="1">
    <location>
        <begin position="687"/>
        <end position="708"/>
    </location>
</feature>
<feature type="transmembrane region" description="Helical" evidence="1">
    <location>
        <begin position="211"/>
        <end position="228"/>
    </location>
</feature>
<feature type="transmembrane region" description="Helical" evidence="1">
    <location>
        <begin position="275"/>
        <end position="297"/>
    </location>
</feature>
<dbReference type="Gene3D" id="1.20.1250.20">
    <property type="entry name" value="MFS general substrate transporter like domains"/>
    <property type="match status" value="1"/>
</dbReference>
<dbReference type="InterPro" id="IPR036259">
    <property type="entry name" value="MFS_trans_sf"/>
</dbReference>
<feature type="transmembrane region" description="Helical" evidence="1">
    <location>
        <begin position="592"/>
        <end position="612"/>
    </location>
</feature>
<dbReference type="OrthoDB" id="419616at2759"/>
<protein>
    <submittedName>
        <fullName evidence="2">Uncharacterized protein</fullName>
    </submittedName>
</protein>
<reference evidence="2" key="1">
    <citation type="submission" date="2022-04" db="EMBL/GenBank/DDBJ databases">
        <title>Carnegiea gigantea Genome sequencing and assembly v2.</title>
        <authorList>
            <person name="Copetti D."/>
            <person name="Sanderson M.J."/>
            <person name="Burquez A."/>
            <person name="Wojciechowski M.F."/>
        </authorList>
    </citation>
    <scope>NUCLEOTIDE SEQUENCE</scope>
    <source>
        <strain evidence="2">SGP5-SGP5p</strain>
        <tissue evidence="2">Aerial part</tissue>
    </source>
</reference>
<organism evidence="2 3">
    <name type="scientific">Carnegiea gigantea</name>
    <dbReference type="NCBI Taxonomy" id="171969"/>
    <lineage>
        <taxon>Eukaryota</taxon>
        <taxon>Viridiplantae</taxon>
        <taxon>Streptophyta</taxon>
        <taxon>Embryophyta</taxon>
        <taxon>Tracheophyta</taxon>
        <taxon>Spermatophyta</taxon>
        <taxon>Magnoliopsida</taxon>
        <taxon>eudicotyledons</taxon>
        <taxon>Gunneridae</taxon>
        <taxon>Pentapetalae</taxon>
        <taxon>Caryophyllales</taxon>
        <taxon>Cactineae</taxon>
        <taxon>Cactaceae</taxon>
        <taxon>Cactoideae</taxon>
        <taxon>Echinocereeae</taxon>
        <taxon>Carnegiea</taxon>
    </lineage>
</organism>
<feature type="transmembrane region" description="Helical" evidence="1">
    <location>
        <begin position="456"/>
        <end position="478"/>
    </location>
</feature>
<feature type="transmembrane region" description="Helical" evidence="1">
    <location>
        <begin position="554"/>
        <end position="580"/>
    </location>
</feature>
<accession>A0A9Q1L024</accession>
<feature type="transmembrane region" description="Helical" evidence="1">
    <location>
        <begin position="498"/>
        <end position="518"/>
    </location>
</feature>
<keyword evidence="1" id="KW-0472">Membrane</keyword>
<feature type="transmembrane region" description="Helical" evidence="1">
    <location>
        <begin position="183"/>
        <end position="205"/>
    </location>
</feature>
<comment type="caution">
    <text evidence="2">The sequence shown here is derived from an EMBL/GenBank/DDBJ whole genome shotgun (WGS) entry which is preliminary data.</text>
</comment>
<feature type="transmembrane region" description="Helical" evidence="1">
    <location>
        <begin position="381"/>
        <end position="401"/>
    </location>
</feature>
<feature type="transmembrane region" description="Helical" evidence="1">
    <location>
        <begin position="240"/>
        <end position="263"/>
    </location>
</feature>
<dbReference type="SUPFAM" id="SSF103473">
    <property type="entry name" value="MFS general substrate transporter"/>
    <property type="match status" value="1"/>
</dbReference>
<feature type="transmembrane region" description="Helical" evidence="1">
    <location>
        <begin position="530"/>
        <end position="548"/>
    </location>
</feature>
<feature type="transmembrane region" description="Helical" evidence="1">
    <location>
        <begin position="309"/>
        <end position="331"/>
    </location>
</feature>
<dbReference type="Proteomes" id="UP001153076">
    <property type="component" value="Unassembled WGS sequence"/>
</dbReference>